<keyword evidence="1" id="KW-0805">Transcription regulation</keyword>
<dbReference type="Pfam" id="PF12833">
    <property type="entry name" value="HTH_18"/>
    <property type="match status" value="1"/>
</dbReference>
<gene>
    <name evidence="5" type="ORF">FHS57_004170</name>
</gene>
<dbReference type="GO" id="GO:0003700">
    <property type="term" value="F:DNA-binding transcription factor activity"/>
    <property type="evidence" value="ECO:0007669"/>
    <property type="project" value="InterPro"/>
</dbReference>
<dbReference type="PROSITE" id="PS01124">
    <property type="entry name" value="HTH_ARAC_FAMILY_2"/>
    <property type="match status" value="1"/>
</dbReference>
<protein>
    <submittedName>
        <fullName evidence="5">YesN/AraC family two-component response regulator</fullName>
    </submittedName>
</protein>
<evidence type="ECO:0000256" key="3">
    <source>
        <dbReference type="ARBA" id="ARBA00023163"/>
    </source>
</evidence>
<dbReference type="InterPro" id="IPR003313">
    <property type="entry name" value="AraC-bd"/>
</dbReference>
<dbReference type="Gene3D" id="2.60.120.10">
    <property type="entry name" value="Jelly Rolls"/>
    <property type="match status" value="1"/>
</dbReference>
<evidence type="ECO:0000313" key="5">
    <source>
        <dbReference type="EMBL" id="MBB3840157.1"/>
    </source>
</evidence>
<dbReference type="PROSITE" id="PS00041">
    <property type="entry name" value="HTH_ARAC_FAMILY_1"/>
    <property type="match status" value="1"/>
</dbReference>
<dbReference type="InterPro" id="IPR020449">
    <property type="entry name" value="Tscrpt_reg_AraC-type_HTH"/>
</dbReference>
<evidence type="ECO:0000259" key="4">
    <source>
        <dbReference type="PROSITE" id="PS01124"/>
    </source>
</evidence>
<dbReference type="InterPro" id="IPR009057">
    <property type="entry name" value="Homeodomain-like_sf"/>
</dbReference>
<dbReference type="InterPro" id="IPR014710">
    <property type="entry name" value="RmlC-like_jellyroll"/>
</dbReference>
<dbReference type="InterPro" id="IPR018062">
    <property type="entry name" value="HTH_AraC-typ_CS"/>
</dbReference>
<dbReference type="Proteomes" id="UP000541352">
    <property type="component" value="Unassembled WGS sequence"/>
</dbReference>
<dbReference type="PANTHER" id="PTHR43280">
    <property type="entry name" value="ARAC-FAMILY TRANSCRIPTIONAL REGULATOR"/>
    <property type="match status" value="1"/>
</dbReference>
<reference evidence="5 6" key="1">
    <citation type="submission" date="2020-08" db="EMBL/GenBank/DDBJ databases">
        <title>Genomic Encyclopedia of Type Strains, Phase IV (KMG-IV): sequencing the most valuable type-strain genomes for metagenomic binning, comparative biology and taxonomic classification.</title>
        <authorList>
            <person name="Goeker M."/>
        </authorList>
    </citation>
    <scope>NUCLEOTIDE SEQUENCE [LARGE SCALE GENOMIC DNA]</scope>
    <source>
        <strain evidence="5 6">DSM 17976</strain>
    </source>
</reference>
<dbReference type="SUPFAM" id="SSF51215">
    <property type="entry name" value="Regulatory protein AraC"/>
    <property type="match status" value="1"/>
</dbReference>
<keyword evidence="3" id="KW-0804">Transcription</keyword>
<dbReference type="SUPFAM" id="SSF46689">
    <property type="entry name" value="Homeodomain-like"/>
    <property type="match status" value="1"/>
</dbReference>
<dbReference type="PRINTS" id="PR00032">
    <property type="entry name" value="HTHARAC"/>
</dbReference>
<evidence type="ECO:0000313" key="6">
    <source>
        <dbReference type="Proteomes" id="UP000541352"/>
    </source>
</evidence>
<name>A0A7W5ZMJ2_9BACT</name>
<comment type="caution">
    <text evidence="5">The sequence shown here is derived from an EMBL/GenBank/DDBJ whole genome shotgun (WGS) entry which is preliminary data.</text>
</comment>
<keyword evidence="6" id="KW-1185">Reference proteome</keyword>
<dbReference type="InterPro" id="IPR018060">
    <property type="entry name" value="HTH_AraC"/>
</dbReference>
<sequence length="281" mass="33076">MKRYVLHSPFNIYHFEAAQWEHPVHKHTYYEIIFILKGFGNHNINGNTYPYEQGDVFLLGPEDFHSFDIVSITEFCFIRFNESYSKTHSVTDKYWQQIFQSLLLTSTQSRGTIVHDKEEKQKLHQLLKVLESEYDNPPSAHFEMIRDSLMRSILLILARNLSQQTPAKSEESNAAEAILRYIKQHIYEPQKLSMERIAEEFHLAPSYVSIFFKKQTGESLKQFIVKHRIKLIEARLLYSSMTLTEIAHEFGFTDESHFCKQFRKYTGNNPTAFRKNVAPVL</sequence>
<keyword evidence="2" id="KW-0238">DNA-binding</keyword>
<feature type="domain" description="HTH araC/xylS-type" evidence="4">
    <location>
        <begin position="176"/>
        <end position="276"/>
    </location>
</feature>
<dbReference type="Pfam" id="PF02311">
    <property type="entry name" value="AraC_binding"/>
    <property type="match status" value="1"/>
</dbReference>
<dbReference type="AlphaFoldDB" id="A0A7W5ZMJ2"/>
<dbReference type="EMBL" id="JACIBY010000009">
    <property type="protein sequence ID" value="MBB3840157.1"/>
    <property type="molecule type" value="Genomic_DNA"/>
</dbReference>
<dbReference type="RefSeq" id="WP_183976951.1">
    <property type="nucleotide sequence ID" value="NZ_JACIBY010000009.1"/>
</dbReference>
<accession>A0A7W5ZMJ2</accession>
<dbReference type="InterPro" id="IPR037923">
    <property type="entry name" value="HTH-like"/>
</dbReference>
<dbReference type="Gene3D" id="1.10.10.60">
    <property type="entry name" value="Homeodomain-like"/>
    <property type="match status" value="2"/>
</dbReference>
<organism evidence="5 6">
    <name type="scientific">Runella defluvii</name>
    <dbReference type="NCBI Taxonomy" id="370973"/>
    <lineage>
        <taxon>Bacteria</taxon>
        <taxon>Pseudomonadati</taxon>
        <taxon>Bacteroidota</taxon>
        <taxon>Cytophagia</taxon>
        <taxon>Cytophagales</taxon>
        <taxon>Spirosomataceae</taxon>
        <taxon>Runella</taxon>
    </lineage>
</organism>
<dbReference type="GO" id="GO:0043565">
    <property type="term" value="F:sequence-specific DNA binding"/>
    <property type="evidence" value="ECO:0007669"/>
    <property type="project" value="InterPro"/>
</dbReference>
<dbReference type="SMART" id="SM00342">
    <property type="entry name" value="HTH_ARAC"/>
    <property type="match status" value="1"/>
</dbReference>
<evidence type="ECO:0000256" key="1">
    <source>
        <dbReference type="ARBA" id="ARBA00023015"/>
    </source>
</evidence>
<proteinExistence type="predicted"/>
<dbReference type="PANTHER" id="PTHR43280:SF28">
    <property type="entry name" value="HTH-TYPE TRANSCRIPTIONAL ACTIVATOR RHAS"/>
    <property type="match status" value="1"/>
</dbReference>
<evidence type="ECO:0000256" key="2">
    <source>
        <dbReference type="ARBA" id="ARBA00023125"/>
    </source>
</evidence>